<sequence>MKNEYSLLNNVDIDLSQYMIEEVSELEKKKMMKKFMNSKGKRGFWSKNKVLAAAVAVFLVVNLGVHGDKVFAAATSFKLNINTWVGLNNKYEKYSMEVGKTLQGKNTKLTLNEFFTDSSRVIVNFNITRGVNETFDNRVKLVPDVYIDGKKVERSSDYIGAGVTQVEGKTDESNAILEIEGKDLQLRNKEHVKLVFAALAKECGVSDSEFTYSFDYDGTSYKNASKVIKVNKDIIIGESKLSISEVTVTPDRVLISGTSKGFSGWAITKDVDYYYDIVEENNKSLPMKEQIGKGAFYYRTEEFKDVNKLRIIPYTFNKIATNTTSVDRDGRTKYILEDKIITVELK</sequence>
<proteinExistence type="predicted"/>
<feature type="domain" description="DUF4179" evidence="1">
    <location>
        <begin position="49"/>
        <end position="127"/>
    </location>
</feature>
<dbReference type="Gene3D" id="2.60.40.1630">
    <property type="entry name" value="bacillus anthracis domain"/>
    <property type="match status" value="1"/>
</dbReference>
<keyword evidence="3" id="KW-1185">Reference proteome</keyword>
<dbReference type="EMBL" id="BMBA01000004">
    <property type="protein sequence ID" value="GFZ33093.1"/>
    <property type="molecule type" value="Genomic_DNA"/>
</dbReference>
<dbReference type="RefSeq" id="WP_206871336.1">
    <property type="nucleotide sequence ID" value="NZ_BMBA01000004.1"/>
</dbReference>
<protein>
    <recommendedName>
        <fullName evidence="1">DUF4179 domain-containing protein</fullName>
    </recommendedName>
</protein>
<gene>
    <name evidence="2" type="ORF">CSC2_36190</name>
</gene>
<evidence type="ECO:0000313" key="3">
    <source>
        <dbReference type="Proteomes" id="UP000663802"/>
    </source>
</evidence>
<organism evidence="2 3">
    <name type="scientific">Clostridium zeae</name>
    <dbReference type="NCBI Taxonomy" id="2759022"/>
    <lineage>
        <taxon>Bacteria</taxon>
        <taxon>Bacillati</taxon>
        <taxon>Bacillota</taxon>
        <taxon>Clostridia</taxon>
        <taxon>Eubacteriales</taxon>
        <taxon>Clostridiaceae</taxon>
        <taxon>Clostridium</taxon>
    </lineage>
</organism>
<evidence type="ECO:0000313" key="2">
    <source>
        <dbReference type="EMBL" id="GFZ33093.1"/>
    </source>
</evidence>
<reference evidence="2 3" key="1">
    <citation type="journal article" date="2021" name="Int. J. Syst. Evol. Microbiol.">
        <title>Clostridium zeae sp. nov., isolated from corn silage.</title>
        <authorList>
            <person name="Kobayashi H."/>
            <person name="Tanizawa Y."/>
            <person name="Yagura M."/>
            <person name="Sakamoto M."/>
            <person name="Ohkuma M."/>
            <person name="Tohno M."/>
        </authorList>
    </citation>
    <scope>NUCLEOTIDE SEQUENCE [LARGE SCALE GENOMIC DNA]</scope>
    <source>
        <strain evidence="2 3">CSC2</strain>
    </source>
</reference>
<dbReference type="InterPro" id="IPR025436">
    <property type="entry name" value="DUF4179"/>
</dbReference>
<dbReference type="Proteomes" id="UP000663802">
    <property type="component" value="Unassembled WGS sequence"/>
</dbReference>
<dbReference type="Pfam" id="PF13786">
    <property type="entry name" value="DUF4179"/>
    <property type="match status" value="1"/>
</dbReference>
<evidence type="ECO:0000259" key="1">
    <source>
        <dbReference type="Pfam" id="PF13786"/>
    </source>
</evidence>
<accession>A0ABQ1EEY2</accession>
<comment type="caution">
    <text evidence="2">The sequence shown here is derived from an EMBL/GenBank/DDBJ whole genome shotgun (WGS) entry which is preliminary data.</text>
</comment>
<name>A0ABQ1EEY2_9CLOT</name>